<evidence type="ECO:0000313" key="3">
    <source>
        <dbReference type="Proteomes" id="UP000050833"/>
    </source>
</evidence>
<feature type="domain" description="PHP" evidence="1">
    <location>
        <begin position="5"/>
        <end position="124"/>
    </location>
</feature>
<proteinExistence type="predicted"/>
<dbReference type="InterPro" id="IPR052018">
    <property type="entry name" value="PHP_domain"/>
</dbReference>
<dbReference type="InterPro" id="IPR016195">
    <property type="entry name" value="Pol/histidinol_Pase-like"/>
</dbReference>
<organism evidence="2 3">
    <name type="scientific">Butyribacter intestini</name>
    <dbReference type="NCBI Taxonomy" id="1703332"/>
    <lineage>
        <taxon>Bacteria</taxon>
        <taxon>Bacillati</taxon>
        <taxon>Bacillota</taxon>
        <taxon>Clostridia</taxon>
        <taxon>Lachnospirales</taxon>
        <taxon>Lachnospiraceae</taxon>
        <taxon>Butyribacter</taxon>
    </lineage>
</organism>
<protein>
    <recommendedName>
        <fullName evidence="1">PHP domain-containing protein</fullName>
    </recommendedName>
</protein>
<name>A0AAW3JPC8_9FIRM</name>
<dbReference type="Pfam" id="PF02811">
    <property type="entry name" value="PHP"/>
    <property type="match status" value="1"/>
</dbReference>
<sequence>MKVEMHTHTSETSPCAHICAQDVIKMYKEAGYDTVVITDHYSKWVFEKNCAKTPDEVTSHFLKGYKTALGCAETYDINVLLGCEVTLTESPNDYLLYGVNEDFFHTHPFLYNLSLEELSEICHNENILIVQAHPNRAYCEPVNPALLDGAEVFNGNPRHDSNNDKTYAWAYEHDLIMTSGSDFHEKEDLALGGIITEYDIKTENDLIQTLLSGDYSLITPVE</sequence>
<dbReference type="InterPro" id="IPR004013">
    <property type="entry name" value="PHP_dom"/>
</dbReference>
<reference evidence="2 3" key="1">
    <citation type="submission" date="2015-10" db="EMBL/GenBank/DDBJ databases">
        <title>Butyribacter intestini gen. nov., sp. nov., a butyric acid-producing bacterium of the family Lachnospiraceae isolated from the human faeces.</title>
        <authorList>
            <person name="Zou Y."/>
            <person name="Xue W."/>
            <person name="Luo G."/>
            <person name="Lv M."/>
        </authorList>
    </citation>
    <scope>NUCLEOTIDE SEQUENCE [LARGE SCALE GENOMIC DNA]</scope>
    <source>
        <strain evidence="2 3">TF01-11</strain>
    </source>
</reference>
<dbReference type="Pfam" id="PF13263">
    <property type="entry name" value="PHP_C"/>
    <property type="match status" value="1"/>
</dbReference>
<comment type="caution">
    <text evidence="2">The sequence shown here is derived from an EMBL/GenBank/DDBJ whole genome shotgun (WGS) entry which is preliminary data.</text>
</comment>
<gene>
    <name evidence="2" type="ORF">APZ18_08170</name>
</gene>
<dbReference type="CDD" id="cd07432">
    <property type="entry name" value="PHP_HisPPase"/>
    <property type="match status" value="1"/>
</dbReference>
<evidence type="ECO:0000313" key="2">
    <source>
        <dbReference type="EMBL" id="KQC84698.1"/>
    </source>
</evidence>
<dbReference type="GO" id="GO:0004534">
    <property type="term" value="F:5'-3' RNA exonuclease activity"/>
    <property type="evidence" value="ECO:0007669"/>
    <property type="project" value="TreeGrafter"/>
</dbReference>
<dbReference type="GO" id="GO:0035312">
    <property type="term" value="F:5'-3' DNA exonuclease activity"/>
    <property type="evidence" value="ECO:0007669"/>
    <property type="project" value="TreeGrafter"/>
</dbReference>
<evidence type="ECO:0000259" key="1">
    <source>
        <dbReference type="Pfam" id="PF02811"/>
    </source>
</evidence>
<dbReference type="SUPFAM" id="SSF89550">
    <property type="entry name" value="PHP domain-like"/>
    <property type="match status" value="1"/>
</dbReference>
<dbReference type="PANTHER" id="PTHR42924:SF3">
    <property type="entry name" value="POLYMERASE_HISTIDINOL PHOSPHATASE N-TERMINAL DOMAIN-CONTAINING PROTEIN"/>
    <property type="match status" value="1"/>
</dbReference>
<dbReference type="Proteomes" id="UP000050833">
    <property type="component" value="Unassembled WGS sequence"/>
</dbReference>
<dbReference type="PANTHER" id="PTHR42924">
    <property type="entry name" value="EXONUCLEASE"/>
    <property type="match status" value="1"/>
</dbReference>
<dbReference type="Gene3D" id="3.20.20.140">
    <property type="entry name" value="Metal-dependent hydrolases"/>
    <property type="match status" value="1"/>
</dbReference>
<dbReference type="AlphaFoldDB" id="A0AAW3JPC8"/>
<keyword evidence="3" id="KW-1185">Reference proteome</keyword>
<accession>A0AAW3JPC8</accession>
<dbReference type="EMBL" id="LLKB01000005">
    <property type="protein sequence ID" value="KQC84698.1"/>
    <property type="molecule type" value="Genomic_DNA"/>
</dbReference>